<accession>A0A8S1Q6D2</accession>
<name>A0A8S1Q6D2_PARPR</name>
<feature type="transmembrane region" description="Helical" evidence="1">
    <location>
        <begin position="84"/>
        <end position="110"/>
    </location>
</feature>
<dbReference type="EMBL" id="CAJJDM010000150">
    <property type="protein sequence ID" value="CAD8111112.1"/>
    <property type="molecule type" value="Genomic_DNA"/>
</dbReference>
<evidence type="ECO:0000256" key="1">
    <source>
        <dbReference type="SAM" id="Phobius"/>
    </source>
</evidence>
<organism evidence="2 3">
    <name type="scientific">Paramecium primaurelia</name>
    <dbReference type="NCBI Taxonomy" id="5886"/>
    <lineage>
        <taxon>Eukaryota</taxon>
        <taxon>Sar</taxon>
        <taxon>Alveolata</taxon>
        <taxon>Ciliophora</taxon>
        <taxon>Intramacronucleata</taxon>
        <taxon>Oligohymenophorea</taxon>
        <taxon>Peniculida</taxon>
        <taxon>Parameciidae</taxon>
        <taxon>Paramecium</taxon>
    </lineage>
</organism>
<evidence type="ECO:0000313" key="2">
    <source>
        <dbReference type="EMBL" id="CAD8111112.1"/>
    </source>
</evidence>
<keyword evidence="1" id="KW-0812">Transmembrane</keyword>
<comment type="caution">
    <text evidence="2">The sequence shown here is derived from an EMBL/GenBank/DDBJ whole genome shotgun (WGS) entry which is preliminary data.</text>
</comment>
<evidence type="ECO:0000313" key="3">
    <source>
        <dbReference type="Proteomes" id="UP000688137"/>
    </source>
</evidence>
<dbReference type="AlphaFoldDB" id="A0A8S1Q6D2"/>
<proteinExistence type="predicted"/>
<keyword evidence="1" id="KW-0472">Membrane</keyword>
<keyword evidence="3" id="KW-1185">Reference proteome</keyword>
<dbReference type="Proteomes" id="UP000688137">
    <property type="component" value="Unassembled WGS sequence"/>
</dbReference>
<gene>
    <name evidence="2" type="ORF">PPRIM_AZ9-3.1.T1460102</name>
</gene>
<reference evidence="2" key="1">
    <citation type="submission" date="2021-01" db="EMBL/GenBank/DDBJ databases">
        <authorList>
            <consortium name="Genoscope - CEA"/>
            <person name="William W."/>
        </authorList>
    </citation>
    <scope>NUCLEOTIDE SEQUENCE</scope>
</reference>
<sequence>MFSSESMQEHILYDKIYQYLWVKSETANPPAILIPDTVILIRSMPIYWYYTDKETGEIKKKMRKNVTKQNIKQTWNQQVGRGGVVAYLLHFMYALFPTNLQVIIQILITLQKSFKLVAKSK</sequence>
<protein>
    <submittedName>
        <fullName evidence="2">Uncharacterized protein</fullName>
    </submittedName>
</protein>
<keyword evidence="1" id="KW-1133">Transmembrane helix</keyword>